<sequence length="81" mass="9332">MPGSIQVKVSGKLEDHVRQQTENGLYEDAGEYIRALIRQDLQSEEDGWRFLEDELAPALAASDDEYVTVRAEDVIRRNIRR</sequence>
<gene>
    <name evidence="1" type="ORF">ABID16_003463</name>
</gene>
<evidence type="ECO:0000313" key="1">
    <source>
        <dbReference type="EMBL" id="MET3615120.1"/>
    </source>
</evidence>
<proteinExistence type="predicted"/>
<dbReference type="SUPFAM" id="SSF47598">
    <property type="entry name" value="Ribbon-helix-helix"/>
    <property type="match status" value="1"/>
</dbReference>
<dbReference type="EMBL" id="JBEPMB010000006">
    <property type="protein sequence ID" value="MET3615120.1"/>
    <property type="molecule type" value="Genomic_DNA"/>
</dbReference>
<dbReference type="Proteomes" id="UP001549047">
    <property type="component" value="Unassembled WGS sequence"/>
</dbReference>
<protein>
    <submittedName>
        <fullName evidence="1">Arc/MetJ-type ribon-helix-helix transcriptional regulator</fullName>
    </submittedName>
</protein>
<reference evidence="1 2" key="1">
    <citation type="submission" date="2024-06" db="EMBL/GenBank/DDBJ databases">
        <title>Genomic Encyclopedia of Type Strains, Phase IV (KMG-IV): sequencing the most valuable type-strain genomes for metagenomic binning, comparative biology and taxonomic classification.</title>
        <authorList>
            <person name="Goeker M."/>
        </authorList>
    </citation>
    <scope>NUCLEOTIDE SEQUENCE [LARGE SCALE GENOMIC DNA]</scope>
    <source>
        <strain evidence="1 2">DSM 29780</strain>
    </source>
</reference>
<dbReference type="Gene3D" id="6.10.10.120">
    <property type="entry name" value="Antitoxin ParD1-like"/>
    <property type="match status" value="1"/>
</dbReference>
<comment type="caution">
    <text evidence="1">The sequence shown here is derived from an EMBL/GenBank/DDBJ whole genome shotgun (WGS) entry which is preliminary data.</text>
</comment>
<dbReference type="InterPro" id="IPR038296">
    <property type="entry name" value="ParD_sf"/>
</dbReference>
<accession>A0ABV2J2X4</accession>
<organism evidence="1 2">
    <name type="scientific">Rhizobium aquaticum</name>
    <dbReference type="NCBI Taxonomy" id="1549636"/>
    <lineage>
        <taxon>Bacteria</taxon>
        <taxon>Pseudomonadati</taxon>
        <taxon>Pseudomonadota</taxon>
        <taxon>Alphaproteobacteria</taxon>
        <taxon>Hyphomicrobiales</taxon>
        <taxon>Rhizobiaceae</taxon>
        <taxon>Rhizobium/Agrobacterium group</taxon>
        <taxon>Rhizobium</taxon>
    </lineage>
</organism>
<name>A0ABV2J2X4_9HYPH</name>
<keyword evidence="2" id="KW-1185">Reference proteome</keyword>
<dbReference type="RefSeq" id="WP_354557611.1">
    <property type="nucleotide sequence ID" value="NZ_JBEPMB010000006.1"/>
</dbReference>
<evidence type="ECO:0000313" key="2">
    <source>
        <dbReference type="Proteomes" id="UP001549047"/>
    </source>
</evidence>
<dbReference type="InterPro" id="IPR010985">
    <property type="entry name" value="Ribbon_hlx_hlx"/>
</dbReference>